<dbReference type="VEuPathDB" id="CryptoDB:Vbra_7704"/>
<dbReference type="InterPro" id="IPR001344">
    <property type="entry name" value="Chloro_AB-bd_pln"/>
</dbReference>
<dbReference type="PANTHER" id="PTHR21649">
    <property type="entry name" value="CHLOROPHYLL A/B BINDING PROTEIN"/>
    <property type="match status" value="1"/>
</dbReference>
<organism evidence="8 9">
    <name type="scientific">Vitrella brassicaformis (strain CCMP3155)</name>
    <dbReference type="NCBI Taxonomy" id="1169540"/>
    <lineage>
        <taxon>Eukaryota</taxon>
        <taxon>Sar</taxon>
        <taxon>Alveolata</taxon>
        <taxon>Colpodellida</taxon>
        <taxon>Vitrellaceae</taxon>
        <taxon>Vitrella</taxon>
    </lineage>
</organism>
<proteinExistence type="predicted"/>
<dbReference type="PhylomeDB" id="A0A0G4ELS5"/>
<reference evidence="8 9" key="1">
    <citation type="submission" date="2014-11" db="EMBL/GenBank/DDBJ databases">
        <authorList>
            <person name="Zhu J."/>
            <person name="Qi W."/>
            <person name="Song R."/>
        </authorList>
    </citation>
    <scope>NUCLEOTIDE SEQUENCE [LARGE SCALE GENOMIC DNA]</scope>
</reference>
<dbReference type="GO" id="GO:0016020">
    <property type="term" value="C:membrane"/>
    <property type="evidence" value="ECO:0007669"/>
    <property type="project" value="InterPro"/>
</dbReference>
<gene>
    <name evidence="8" type="ORF">Vbra_7704</name>
</gene>
<feature type="transmembrane region" description="Helical" evidence="6">
    <location>
        <begin position="191"/>
        <end position="208"/>
    </location>
</feature>
<keyword evidence="5" id="KW-0157">Chromophore</keyword>
<keyword evidence="2" id="KW-0150">Chloroplast</keyword>
<dbReference type="AlphaFoldDB" id="A0A0G4ELS5"/>
<keyword evidence="9" id="KW-1185">Reference proteome</keyword>
<dbReference type="OrthoDB" id="423598at2759"/>
<keyword evidence="7" id="KW-0732">Signal</keyword>
<feature type="binding site" evidence="5">
    <location>
        <position position="190"/>
    </location>
    <ligand>
        <name>chlorophyll a</name>
        <dbReference type="ChEBI" id="CHEBI:58416"/>
        <label>1</label>
    </ligand>
</feature>
<dbReference type="GO" id="GO:0009765">
    <property type="term" value="P:photosynthesis, light harvesting"/>
    <property type="evidence" value="ECO:0007669"/>
    <property type="project" value="InterPro"/>
</dbReference>
<keyword evidence="3" id="KW-0602">Photosynthesis</keyword>
<dbReference type="InterPro" id="IPR022796">
    <property type="entry name" value="Chloroa_b-bind"/>
</dbReference>
<evidence type="ECO:0000256" key="1">
    <source>
        <dbReference type="ARBA" id="ARBA00004229"/>
    </source>
</evidence>
<evidence type="ECO:0000313" key="9">
    <source>
        <dbReference type="Proteomes" id="UP000041254"/>
    </source>
</evidence>
<dbReference type="InParanoid" id="A0A0G4ELS5"/>
<evidence type="ECO:0000256" key="6">
    <source>
        <dbReference type="SAM" id="Phobius"/>
    </source>
</evidence>
<accession>A0A0G4ELS5</accession>
<feature type="binding site" evidence="5">
    <location>
        <position position="184"/>
    </location>
    <ligand>
        <name>chlorophyll a</name>
        <dbReference type="ChEBI" id="CHEBI:58416"/>
        <label>1</label>
    </ligand>
</feature>
<dbReference type="GO" id="GO:0009507">
    <property type="term" value="C:chloroplast"/>
    <property type="evidence" value="ECO:0007669"/>
    <property type="project" value="UniProtKB-SubCell"/>
</dbReference>
<dbReference type="EMBL" id="CDMY01000256">
    <property type="protein sequence ID" value="CEL97783.1"/>
    <property type="molecule type" value="Genomic_DNA"/>
</dbReference>
<dbReference type="Gene3D" id="1.10.3460.10">
    <property type="entry name" value="Chlorophyll a/b binding protein domain"/>
    <property type="match status" value="1"/>
</dbReference>
<feature type="binding site" evidence="5">
    <location>
        <position position="89"/>
    </location>
    <ligand>
        <name>chlorophyll a</name>
        <dbReference type="ChEBI" id="CHEBI:58416"/>
        <label>1</label>
    </ligand>
</feature>
<dbReference type="SUPFAM" id="SSF103511">
    <property type="entry name" value="Chlorophyll a-b binding protein"/>
    <property type="match status" value="1"/>
</dbReference>
<evidence type="ECO:0000256" key="3">
    <source>
        <dbReference type="ARBA" id="ARBA00022531"/>
    </source>
</evidence>
<feature type="signal peptide" evidence="7">
    <location>
        <begin position="1"/>
        <end position="17"/>
    </location>
</feature>
<evidence type="ECO:0000256" key="4">
    <source>
        <dbReference type="ARBA" id="ARBA00022640"/>
    </source>
</evidence>
<evidence type="ECO:0000256" key="7">
    <source>
        <dbReference type="SAM" id="SignalP"/>
    </source>
</evidence>
<feature type="binding site" description="axial binding residue" evidence="5">
    <location>
        <position position="130"/>
    </location>
    <ligand>
        <name>chlorophyll b</name>
        <dbReference type="ChEBI" id="CHEBI:61721"/>
        <label>1</label>
    </ligand>
    <ligandPart>
        <name>Mg</name>
        <dbReference type="ChEBI" id="CHEBI:25107"/>
    </ligandPart>
</feature>
<evidence type="ECO:0000313" key="8">
    <source>
        <dbReference type="EMBL" id="CEL97783.1"/>
    </source>
</evidence>
<feature type="chain" id="PRO_5005187292" evidence="7">
    <location>
        <begin position="18"/>
        <end position="214"/>
    </location>
</feature>
<sequence>MALVAVVVAALISCASAGEAFVPSAGSLPSLRRTAAAPRSDVRMQAEMSQSLPFLMRPSKLDKSMAGDVGFDPFLLSDQLNLEWMRAAELKNGRVAMLAVVGWLVTALGIHLPGRDFVGFEAVSKNPLAVHLQIIAACGMVELANLDKDFGGNYVNNEIGNYGFDPLNFSKGKSQAQMDDLRLKEVKNGRLAMIAIIGLMVQSLVFPGKSPFSL</sequence>
<feature type="binding site" evidence="5">
    <location>
        <position position="77"/>
    </location>
    <ligand>
        <name>chlorophyll a</name>
        <dbReference type="ChEBI" id="CHEBI:58416"/>
        <label>1</label>
    </ligand>
</feature>
<feature type="binding site" description="axial binding residue" evidence="5">
    <location>
        <position position="94"/>
    </location>
    <ligand>
        <name>chlorophyll b</name>
        <dbReference type="ChEBI" id="CHEBI:61721"/>
        <label>1</label>
    </ligand>
    <ligandPart>
        <name>Mg</name>
        <dbReference type="ChEBI" id="CHEBI:25107"/>
    </ligandPart>
</feature>
<feature type="binding site" evidence="5">
    <location>
        <position position="202"/>
    </location>
    <ligand>
        <name>chlorophyll a</name>
        <dbReference type="ChEBI" id="CHEBI:58416"/>
        <label>1</label>
    </ligand>
</feature>
<keyword evidence="4" id="KW-0934">Plastid</keyword>
<dbReference type="Proteomes" id="UP000041254">
    <property type="component" value="Unassembled WGS sequence"/>
</dbReference>
<name>A0A0G4ELS5_VITBC</name>
<feature type="transmembrane region" description="Helical" evidence="6">
    <location>
        <begin position="95"/>
        <end position="112"/>
    </location>
</feature>
<keyword evidence="6" id="KW-1133">Transmembrane helix</keyword>
<dbReference type="GO" id="GO:0016168">
    <property type="term" value="F:chlorophyll binding"/>
    <property type="evidence" value="ECO:0007669"/>
    <property type="project" value="UniProtKB-KW"/>
</dbReference>
<dbReference type="OMA" id="LTHMGAI"/>
<evidence type="ECO:0000256" key="5">
    <source>
        <dbReference type="PIRSR" id="PIRSR601344-1"/>
    </source>
</evidence>
<evidence type="ECO:0000256" key="2">
    <source>
        <dbReference type="ARBA" id="ARBA00022528"/>
    </source>
</evidence>
<dbReference type="STRING" id="1169540.A0A0G4ELS5"/>
<keyword evidence="6" id="KW-0812">Transmembrane</keyword>
<protein>
    <submittedName>
        <fullName evidence="8">Uncharacterized protein</fullName>
    </submittedName>
</protein>
<comment type="subcellular location">
    <subcellularLocation>
        <location evidence="1">Plastid</location>
        <location evidence="1">Chloroplast</location>
    </subcellularLocation>
</comment>
<feature type="binding site" evidence="5">
    <location>
        <position position="188"/>
    </location>
    <ligand>
        <name>chlorophyll a</name>
        <dbReference type="ChEBI" id="CHEBI:58416"/>
        <label>1</label>
    </ligand>
</feature>
<keyword evidence="6" id="KW-0472">Membrane</keyword>
<keyword evidence="5" id="KW-0148">Chlorophyll</keyword>
<feature type="binding site" evidence="5">
    <location>
        <position position="185"/>
    </location>
    <ligand>
        <name>chlorophyll b</name>
        <dbReference type="ChEBI" id="CHEBI:61721"/>
        <label>2</label>
    </ligand>
</feature>
<dbReference type="Pfam" id="PF00504">
    <property type="entry name" value="Chloroa_b-bind"/>
    <property type="match status" value="1"/>
</dbReference>